<dbReference type="InterPro" id="IPR036094">
    <property type="entry name" value="NadA_sf"/>
</dbReference>
<dbReference type="Proteomes" id="UP001304970">
    <property type="component" value="Chromosome"/>
</dbReference>
<feature type="binding site" evidence="10">
    <location>
        <begin position="112"/>
        <end position="114"/>
    </location>
    <ligand>
        <name>iminosuccinate</name>
        <dbReference type="ChEBI" id="CHEBI:77875"/>
    </ligand>
</feature>
<keyword evidence="5 10" id="KW-0662">Pyridine nucleotide biosynthesis</keyword>
<evidence type="ECO:0000256" key="3">
    <source>
        <dbReference type="ARBA" id="ARBA00022485"/>
    </source>
</evidence>
<feature type="binding site" evidence="10">
    <location>
        <position position="129"/>
    </location>
    <ligand>
        <name>iminosuccinate</name>
        <dbReference type="ChEBI" id="CHEBI:77875"/>
    </ligand>
</feature>
<dbReference type="PANTHER" id="PTHR30573:SF0">
    <property type="entry name" value="QUINOLINATE SYNTHASE, CHLOROPLASTIC"/>
    <property type="match status" value="1"/>
</dbReference>
<dbReference type="Pfam" id="PF02445">
    <property type="entry name" value="NadA"/>
    <property type="match status" value="1"/>
</dbReference>
<dbReference type="EC" id="2.5.1.72" evidence="2 10"/>
<comment type="pathway">
    <text evidence="1 10">Cofactor biosynthesis; NAD(+) biosynthesis; quinolinate from iminoaspartate: step 1/1.</text>
</comment>
<keyword evidence="6 10" id="KW-0808">Transferase</keyword>
<comment type="similarity">
    <text evidence="10">Belongs to the quinolinate synthase family. Type 2 subfamily.</text>
</comment>
<comment type="catalytic activity">
    <reaction evidence="10">
        <text>iminosuccinate + dihydroxyacetone phosphate = quinolinate + phosphate + 2 H2O + H(+)</text>
        <dbReference type="Rhea" id="RHEA:25888"/>
        <dbReference type="ChEBI" id="CHEBI:15377"/>
        <dbReference type="ChEBI" id="CHEBI:15378"/>
        <dbReference type="ChEBI" id="CHEBI:29959"/>
        <dbReference type="ChEBI" id="CHEBI:43474"/>
        <dbReference type="ChEBI" id="CHEBI:57642"/>
        <dbReference type="ChEBI" id="CHEBI:77875"/>
        <dbReference type="EC" id="2.5.1.72"/>
    </reaction>
</comment>
<keyword evidence="9 10" id="KW-0411">Iron-sulfur</keyword>
<keyword evidence="8 10" id="KW-0408">Iron</keyword>
<organism evidence="11 12">
    <name type="scientific">Methanolapillus ohkumae</name>
    <dbReference type="NCBI Taxonomy" id="3028298"/>
    <lineage>
        <taxon>Archaea</taxon>
        <taxon>Methanobacteriati</taxon>
        <taxon>Methanobacteriota</taxon>
        <taxon>Stenosarchaea group</taxon>
        <taxon>Methanomicrobia</taxon>
        <taxon>Methanosarcinales</taxon>
        <taxon>Methanosarcinaceae</taxon>
        <taxon>Methanolapillus</taxon>
    </lineage>
</organism>
<dbReference type="Gene3D" id="3.40.50.10800">
    <property type="entry name" value="NadA-like"/>
    <property type="match status" value="3"/>
</dbReference>
<name>A0AA96VFS0_9EURY</name>
<feature type="binding site" evidence="10">
    <location>
        <position position="214"/>
    </location>
    <ligand>
        <name>iminosuccinate</name>
        <dbReference type="ChEBI" id="CHEBI:77875"/>
    </ligand>
</feature>
<evidence type="ECO:0000256" key="9">
    <source>
        <dbReference type="ARBA" id="ARBA00023014"/>
    </source>
</evidence>
<evidence type="ECO:0000256" key="10">
    <source>
        <dbReference type="HAMAP-Rule" id="MF_00568"/>
    </source>
</evidence>
<feature type="binding site" evidence="10">
    <location>
        <begin position="197"/>
        <end position="199"/>
    </location>
    <ligand>
        <name>iminosuccinate</name>
        <dbReference type="ChEBI" id="CHEBI:77875"/>
    </ligand>
</feature>
<keyword evidence="12" id="KW-1185">Reference proteome</keyword>
<evidence type="ECO:0000313" key="12">
    <source>
        <dbReference type="Proteomes" id="UP001304970"/>
    </source>
</evidence>
<dbReference type="GeneID" id="89228872"/>
<comment type="subcellular location">
    <subcellularLocation>
        <location evidence="10">Cytoplasm</location>
    </subcellularLocation>
</comment>
<evidence type="ECO:0000256" key="1">
    <source>
        <dbReference type="ARBA" id="ARBA00005065"/>
    </source>
</evidence>
<proteinExistence type="inferred from homology"/>
<reference evidence="11 12" key="1">
    <citation type="submission" date="2023-07" db="EMBL/GenBank/DDBJ databases">
        <title>Closed genome sequence of Methanosarcinaceae archaeon Am2.</title>
        <authorList>
            <person name="Poehlein A."/>
            <person name="Protasov E."/>
            <person name="Platt K."/>
            <person name="Reeh H."/>
            <person name="Daniel R."/>
            <person name="Brune A."/>
        </authorList>
    </citation>
    <scope>NUCLEOTIDE SEQUENCE [LARGE SCALE GENOMIC DNA]</scope>
    <source>
        <strain evidence="11 12">Am2</strain>
    </source>
</reference>
<evidence type="ECO:0000256" key="2">
    <source>
        <dbReference type="ARBA" id="ARBA00012669"/>
    </source>
</evidence>
<keyword evidence="4 10" id="KW-0963">Cytoplasm</keyword>
<keyword evidence="7 10" id="KW-0479">Metal-binding</keyword>
<feature type="binding site" evidence="10">
    <location>
        <position position="24"/>
    </location>
    <ligand>
        <name>iminosuccinate</name>
        <dbReference type="ChEBI" id="CHEBI:77875"/>
    </ligand>
</feature>
<dbReference type="SUPFAM" id="SSF142754">
    <property type="entry name" value="NadA-like"/>
    <property type="match status" value="1"/>
</dbReference>
<keyword evidence="3 10" id="KW-0004">4Fe-4S</keyword>
<sequence>MNNSEIIQRIRALKSEKNALLLAHNYARPEVQDIADIVGDSLALSQAAVDVDCDIIVFAGVHFMAESAYILSPQKKVLMPDADAGCPMADMVTVESLRAEKKKFPNAAVVCYVNSSAAVKAESDICCTSANAKEVVASLSEDEILFIPDKNLGRYISLHTDKTVHFWNGHCPVHQQITQGDVLDAKSEHPNALFLAHPECRPDVLELADGIFSTAGIIKYAAASNEKEFIIGTEQAMIHKLKKDSPDKIFYPVSPYAYCSNMKMATLPSILKALETENTAVTVPEDIRMRAKYALDRMLEVLPKK</sequence>
<protein>
    <recommendedName>
        <fullName evidence="2 10">Quinolinate synthase</fullName>
        <ecNumber evidence="2 10">2.5.1.72</ecNumber>
    </recommendedName>
</protein>
<comment type="cofactor">
    <cofactor evidence="10">
        <name>[4Fe-4S] cluster</name>
        <dbReference type="ChEBI" id="CHEBI:49883"/>
    </cofactor>
    <text evidence="10">Binds 1 [4Fe-4S] cluster per subunit.</text>
</comment>
<accession>A0AA96VFS0</accession>
<gene>
    <name evidence="10 11" type="primary">nadA</name>
    <name evidence="11" type="ORF">MsAm2_14490</name>
</gene>
<comment type="function">
    <text evidence="10">Catalyzes the condensation of iminoaspartate with dihydroxyacetone phosphate to form quinolinate.</text>
</comment>
<dbReference type="NCBIfam" id="TIGR00550">
    <property type="entry name" value="nadA"/>
    <property type="match status" value="1"/>
</dbReference>
<evidence type="ECO:0000256" key="7">
    <source>
        <dbReference type="ARBA" id="ARBA00022723"/>
    </source>
</evidence>
<dbReference type="FunFam" id="3.40.50.10800:FF:000003">
    <property type="entry name" value="Quinolinate synthase A"/>
    <property type="match status" value="1"/>
</dbReference>
<dbReference type="RefSeq" id="WP_338097605.1">
    <property type="nucleotide sequence ID" value="NZ_CP131061.1"/>
</dbReference>
<evidence type="ECO:0000313" key="11">
    <source>
        <dbReference type="EMBL" id="WNY27646.1"/>
    </source>
</evidence>
<dbReference type="NCBIfam" id="NF006879">
    <property type="entry name" value="PRK09375.1-4"/>
    <property type="match status" value="1"/>
</dbReference>
<dbReference type="NCBIfam" id="NF006878">
    <property type="entry name" value="PRK09375.1-2"/>
    <property type="match status" value="1"/>
</dbReference>
<dbReference type="EMBL" id="CP131061">
    <property type="protein sequence ID" value="WNY27646.1"/>
    <property type="molecule type" value="Genomic_DNA"/>
</dbReference>
<dbReference type="GO" id="GO:0051539">
    <property type="term" value="F:4 iron, 4 sulfur cluster binding"/>
    <property type="evidence" value="ECO:0007669"/>
    <property type="project" value="UniProtKB-KW"/>
</dbReference>
<feature type="binding site" evidence="10">
    <location>
        <position position="171"/>
    </location>
    <ligand>
        <name>[4Fe-4S] cluster</name>
        <dbReference type="ChEBI" id="CHEBI:49883"/>
    </ligand>
</feature>
<feature type="binding site" evidence="10">
    <location>
        <position position="41"/>
    </location>
    <ligand>
        <name>iminosuccinate</name>
        <dbReference type="ChEBI" id="CHEBI:77875"/>
    </ligand>
</feature>
<dbReference type="InterPro" id="IPR003473">
    <property type="entry name" value="NadA"/>
</dbReference>
<dbReference type="AlphaFoldDB" id="A0AA96VFS0"/>
<feature type="binding site" evidence="10">
    <location>
        <position position="86"/>
    </location>
    <ligand>
        <name>[4Fe-4S] cluster</name>
        <dbReference type="ChEBI" id="CHEBI:49883"/>
    </ligand>
</feature>
<evidence type="ECO:0000256" key="8">
    <source>
        <dbReference type="ARBA" id="ARBA00023004"/>
    </source>
</evidence>
<feature type="binding site" evidence="10">
    <location>
        <position position="259"/>
    </location>
    <ligand>
        <name>[4Fe-4S] cluster</name>
        <dbReference type="ChEBI" id="CHEBI:49883"/>
    </ligand>
</feature>
<evidence type="ECO:0000256" key="4">
    <source>
        <dbReference type="ARBA" id="ARBA00022490"/>
    </source>
</evidence>
<evidence type="ECO:0000256" key="5">
    <source>
        <dbReference type="ARBA" id="ARBA00022642"/>
    </source>
</evidence>
<dbReference type="GO" id="GO:0046872">
    <property type="term" value="F:metal ion binding"/>
    <property type="evidence" value="ECO:0007669"/>
    <property type="project" value="UniProtKB-KW"/>
</dbReference>
<evidence type="ECO:0000256" key="6">
    <source>
        <dbReference type="ARBA" id="ARBA00022679"/>
    </source>
</evidence>
<dbReference type="InterPro" id="IPR023066">
    <property type="entry name" value="Quinolinate_synth_type2"/>
</dbReference>
<dbReference type="HAMAP" id="MF_00568">
    <property type="entry name" value="NadA_type2"/>
    <property type="match status" value="1"/>
</dbReference>
<dbReference type="GO" id="GO:0034628">
    <property type="term" value="P:'de novo' NAD+ biosynthetic process from L-aspartate"/>
    <property type="evidence" value="ECO:0007669"/>
    <property type="project" value="TreeGrafter"/>
</dbReference>
<dbReference type="PANTHER" id="PTHR30573">
    <property type="entry name" value="QUINOLINATE SYNTHETASE A"/>
    <property type="match status" value="1"/>
</dbReference>
<dbReference type="GO" id="GO:0008987">
    <property type="term" value="F:quinolinate synthetase A activity"/>
    <property type="evidence" value="ECO:0007669"/>
    <property type="project" value="UniProtKB-UniRule"/>
</dbReference>
<dbReference type="GO" id="GO:0005737">
    <property type="term" value="C:cytoplasm"/>
    <property type="evidence" value="ECO:0007669"/>
    <property type="project" value="UniProtKB-SubCell"/>
</dbReference>